<dbReference type="Gene3D" id="3.10.20.90">
    <property type="entry name" value="Phosphatidylinositol 3-kinase Catalytic Subunit, Chain A, domain 1"/>
    <property type="match status" value="3"/>
</dbReference>
<name>A0AAW1X579_RUBAR</name>
<dbReference type="PRINTS" id="PR00348">
    <property type="entry name" value="UBIQUITIN"/>
</dbReference>
<dbReference type="AlphaFoldDB" id="A0AAW1X579"/>
<dbReference type="SUPFAM" id="SSF54236">
    <property type="entry name" value="Ubiquitin-like"/>
    <property type="match status" value="3"/>
</dbReference>
<dbReference type="Pfam" id="PF00240">
    <property type="entry name" value="ubiquitin"/>
    <property type="match status" value="3"/>
</dbReference>
<dbReference type="EMBL" id="JBEDUW010000004">
    <property type="protein sequence ID" value="KAK9931198.1"/>
    <property type="molecule type" value="Genomic_DNA"/>
</dbReference>
<keyword evidence="1" id="KW-1017">Isopeptide bond</keyword>
<dbReference type="InterPro" id="IPR019956">
    <property type="entry name" value="Ubiquitin_dom"/>
</dbReference>
<dbReference type="InterPro" id="IPR050158">
    <property type="entry name" value="Ubiquitin_ubiquitin-like"/>
</dbReference>
<gene>
    <name evidence="3" type="ORF">M0R45_018485</name>
</gene>
<organism evidence="3 4">
    <name type="scientific">Rubus argutus</name>
    <name type="common">Southern blackberry</name>
    <dbReference type="NCBI Taxonomy" id="59490"/>
    <lineage>
        <taxon>Eukaryota</taxon>
        <taxon>Viridiplantae</taxon>
        <taxon>Streptophyta</taxon>
        <taxon>Embryophyta</taxon>
        <taxon>Tracheophyta</taxon>
        <taxon>Spermatophyta</taxon>
        <taxon>Magnoliopsida</taxon>
        <taxon>eudicotyledons</taxon>
        <taxon>Gunneridae</taxon>
        <taxon>Pentapetalae</taxon>
        <taxon>rosids</taxon>
        <taxon>fabids</taxon>
        <taxon>Rosales</taxon>
        <taxon>Rosaceae</taxon>
        <taxon>Rosoideae</taxon>
        <taxon>Rosoideae incertae sedis</taxon>
        <taxon>Rubus</taxon>
    </lineage>
</organism>
<keyword evidence="4" id="KW-1185">Reference proteome</keyword>
<evidence type="ECO:0000313" key="4">
    <source>
        <dbReference type="Proteomes" id="UP001457282"/>
    </source>
</evidence>
<evidence type="ECO:0000256" key="1">
    <source>
        <dbReference type="ARBA" id="ARBA00022499"/>
    </source>
</evidence>
<sequence length="330" mass="38008">MEALRYHRPSKRRYRIIPSSFSASSQEQRNILWKILKRASLKVKKFVIVEKLKAIILHSKKSNSEKFQEPLMNSISQNWLEDNGIAVDQGIQQEEPSGQKLHHNSLRMKLYVKIPANEKTSVFEAKDYNIINDIKSMIHLKEGIQSNQYSLVYGGKLLQDYRTLASLNIRTESTLHMIFNPRDVMSIFVKTPSGKIVEFEVKVLYTVGNIKQIVESFIGCSVVDCSMVYEGNELQDFKTLASYNIEENSTLEVKTSWIQIFIKTWSGKTITLDVTLSSTVREVKDKIFCKVRVPVIRQSIIFAGKRLEDKCSLASYNIEKQSTLHMVMAW</sequence>
<dbReference type="Proteomes" id="UP001457282">
    <property type="component" value="Unassembled WGS sequence"/>
</dbReference>
<proteinExistence type="predicted"/>
<comment type="caution">
    <text evidence="3">The sequence shown here is derived from an EMBL/GenBank/DDBJ whole genome shotgun (WGS) entry which is preliminary data.</text>
</comment>
<reference evidence="3 4" key="1">
    <citation type="journal article" date="2023" name="G3 (Bethesda)">
        <title>A chromosome-length genome assembly and annotation of blackberry (Rubus argutus, cv. 'Hillquist').</title>
        <authorList>
            <person name="Bruna T."/>
            <person name="Aryal R."/>
            <person name="Dudchenko O."/>
            <person name="Sargent D.J."/>
            <person name="Mead D."/>
            <person name="Buti M."/>
            <person name="Cavallini A."/>
            <person name="Hytonen T."/>
            <person name="Andres J."/>
            <person name="Pham M."/>
            <person name="Weisz D."/>
            <person name="Mascagni F."/>
            <person name="Usai G."/>
            <person name="Natali L."/>
            <person name="Bassil N."/>
            <person name="Fernandez G.E."/>
            <person name="Lomsadze A."/>
            <person name="Armour M."/>
            <person name="Olukolu B."/>
            <person name="Poorten T."/>
            <person name="Britton C."/>
            <person name="Davik J."/>
            <person name="Ashrafi H."/>
            <person name="Aiden E.L."/>
            <person name="Borodovsky M."/>
            <person name="Worthington M."/>
        </authorList>
    </citation>
    <scope>NUCLEOTIDE SEQUENCE [LARGE SCALE GENOMIC DNA]</scope>
    <source>
        <strain evidence="3">PI 553951</strain>
    </source>
</reference>
<feature type="domain" description="Ubiquitin-like" evidence="2">
    <location>
        <begin position="258"/>
        <end position="328"/>
    </location>
</feature>
<dbReference type="PANTHER" id="PTHR10666">
    <property type="entry name" value="UBIQUITIN"/>
    <property type="match status" value="1"/>
</dbReference>
<dbReference type="InterPro" id="IPR029071">
    <property type="entry name" value="Ubiquitin-like_domsf"/>
</dbReference>
<feature type="domain" description="Ubiquitin-like" evidence="2">
    <location>
        <begin position="185"/>
        <end position="253"/>
    </location>
</feature>
<feature type="domain" description="Ubiquitin-like" evidence="2">
    <location>
        <begin position="108"/>
        <end position="178"/>
    </location>
</feature>
<dbReference type="CDD" id="cd17039">
    <property type="entry name" value="Ubl_ubiquitin_like"/>
    <property type="match status" value="1"/>
</dbReference>
<dbReference type="InterPro" id="IPR000626">
    <property type="entry name" value="Ubiquitin-like_dom"/>
</dbReference>
<accession>A0AAW1X579</accession>
<dbReference type="GO" id="GO:0003729">
    <property type="term" value="F:mRNA binding"/>
    <property type="evidence" value="ECO:0007669"/>
    <property type="project" value="UniProtKB-ARBA"/>
</dbReference>
<dbReference type="PROSITE" id="PS50053">
    <property type="entry name" value="UBIQUITIN_2"/>
    <property type="match status" value="3"/>
</dbReference>
<protein>
    <recommendedName>
        <fullName evidence="2">Ubiquitin-like domain-containing protein</fullName>
    </recommendedName>
</protein>
<dbReference type="SMART" id="SM00213">
    <property type="entry name" value="UBQ"/>
    <property type="match status" value="3"/>
</dbReference>
<evidence type="ECO:0000259" key="2">
    <source>
        <dbReference type="PROSITE" id="PS50053"/>
    </source>
</evidence>
<evidence type="ECO:0000313" key="3">
    <source>
        <dbReference type="EMBL" id="KAK9931198.1"/>
    </source>
</evidence>